<keyword evidence="3" id="KW-0238">DNA-binding</keyword>
<keyword evidence="4" id="KW-1185">Reference proteome</keyword>
<dbReference type="RefSeq" id="WP_280944996.1">
    <property type="nucleotide sequence ID" value="NZ_CP123772.1"/>
</dbReference>
<proteinExistence type="predicted"/>
<evidence type="ECO:0000313" key="3">
    <source>
        <dbReference type="EMBL" id="WGO96413.1"/>
    </source>
</evidence>
<evidence type="ECO:0000313" key="4">
    <source>
        <dbReference type="Proteomes" id="UP001227386"/>
    </source>
</evidence>
<reference evidence="3 4" key="1">
    <citation type="journal article" date="2012" name="Appl. Soil Ecol.">
        <title>Isolation and characterization of new plant growth-promoting bacterial endophytes.</title>
        <authorList>
            <person name="Rashid S."/>
            <person name="Charles T.C."/>
            <person name="Glick B.R."/>
        </authorList>
    </citation>
    <scope>NUCLEOTIDE SEQUENCE [LARGE SCALE GENOMIC DNA]</scope>
    <source>
        <strain evidence="3 4">YsS1</strain>
        <plasmid evidence="3 4">unnamed</plasmid>
    </source>
</reference>
<gene>
    <name evidence="3" type="ORF">QCD61_28360</name>
</gene>
<evidence type="ECO:0000256" key="1">
    <source>
        <dbReference type="SAM" id="Coils"/>
    </source>
</evidence>
<geneLocation type="plasmid" evidence="3 4">
    <name>unnamed</name>
</geneLocation>
<accession>A0ABY8PMG9</accession>
<dbReference type="EMBL" id="CP123772">
    <property type="protein sequence ID" value="WGO96413.1"/>
    <property type="molecule type" value="Genomic_DNA"/>
</dbReference>
<protein>
    <submittedName>
        <fullName evidence="3">DNA-binding protein</fullName>
    </submittedName>
</protein>
<dbReference type="Pfam" id="PF11740">
    <property type="entry name" value="KfrA_N"/>
    <property type="match status" value="1"/>
</dbReference>
<feature type="coiled-coil region" evidence="1">
    <location>
        <begin position="86"/>
        <end position="204"/>
    </location>
</feature>
<dbReference type="Proteomes" id="UP001227386">
    <property type="component" value="Plasmid unnamed"/>
</dbReference>
<keyword evidence="1" id="KW-0175">Coiled coil</keyword>
<evidence type="ECO:0000259" key="2">
    <source>
        <dbReference type="Pfam" id="PF11740"/>
    </source>
</evidence>
<feature type="domain" description="KfrA N-terminal DNA-binding" evidence="2">
    <location>
        <begin position="4"/>
        <end position="121"/>
    </location>
</feature>
<keyword evidence="3" id="KW-0614">Plasmid</keyword>
<organism evidence="3 4">
    <name type="scientific">Pseudomonas viciae</name>
    <dbReference type="NCBI Taxonomy" id="2505979"/>
    <lineage>
        <taxon>Bacteria</taxon>
        <taxon>Pseudomonadati</taxon>
        <taxon>Pseudomonadota</taxon>
        <taxon>Gammaproteobacteria</taxon>
        <taxon>Pseudomonadales</taxon>
        <taxon>Pseudomonadaceae</taxon>
        <taxon>Pseudomonas</taxon>
    </lineage>
</organism>
<dbReference type="InterPro" id="IPR021104">
    <property type="entry name" value="KfrA_DNA-bd_N"/>
</dbReference>
<name>A0ABY8PMG9_9PSED</name>
<dbReference type="GO" id="GO:0003677">
    <property type="term" value="F:DNA binding"/>
    <property type="evidence" value="ECO:0007669"/>
    <property type="project" value="UniProtKB-KW"/>
</dbReference>
<sequence length="214" mass="23337">MALTKDAIWKVADELDAEGTKPTLAAVRKRLGGVGSFTTIQDVMSEWKQHKQQTSTPAIEPAPAALSEAVNAMASDIWNLARASAEQALESERQVLADEAAQLREQAAEAIALADSMNEELERLRAQVVELGELKSNLRELQANFRALEERSVIELKHASDKAATALQERKEAQEKTSATEIRAARAEGQIEALQSQIDKLVAAQKPSKTTNPK</sequence>